<accession>A0A484R697</accession>
<protein>
    <submittedName>
        <fullName evidence="1">Uncharacterized protein</fullName>
    </submittedName>
</protein>
<dbReference type="EMBL" id="CAADIE010000026">
    <property type="protein sequence ID" value="VFR44871.1"/>
    <property type="molecule type" value="Genomic_DNA"/>
</dbReference>
<evidence type="ECO:0000313" key="1">
    <source>
        <dbReference type="EMBL" id="VFR44871.1"/>
    </source>
</evidence>
<evidence type="ECO:0000313" key="2">
    <source>
        <dbReference type="EMBL" id="VFR47649.1"/>
    </source>
</evidence>
<reference evidence="1" key="1">
    <citation type="submission" date="2019-03" db="EMBL/GenBank/DDBJ databases">
        <authorList>
            <person name="Danneels B."/>
        </authorList>
    </citation>
    <scope>NUCLEOTIDE SEQUENCE</scope>
</reference>
<proteinExistence type="predicted"/>
<name>A0A484R697_9ZZZZ</name>
<dbReference type="EMBL" id="CAADIH010000027">
    <property type="protein sequence ID" value="VFR47649.1"/>
    <property type="molecule type" value="Genomic_DNA"/>
</dbReference>
<gene>
    <name evidence="1" type="ORF">BER1_4183</name>
    <name evidence="2" type="ORF">BER2_4156</name>
</gene>
<sequence length="68" mass="7526">MPGRCDIIENKSQFLEGGARSCAPDPAPAAPCMPVRQQIENLYTDHHGWLLAWLRRRVGCGHRAADLA</sequence>
<dbReference type="AlphaFoldDB" id="A0A484R697"/>
<organism evidence="1">
    <name type="scientific">plant metagenome</name>
    <dbReference type="NCBI Taxonomy" id="1297885"/>
    <lineage>
        <taxon>unclassified sequences</taxon>
        <taxon>metagenomes</taxon>
        <taxon>organismal metagenomes</taxon>
    </lineage>
</organism>